<evidence type="ECO:0000313" key="5">
    <source>
        <dbReference type="Proteomes" id="UP001621813"/>
    </source>
</evidence>
<dbReference type="EMBL" id="MTCZ01000048">
    <property type="protein sequence ID" value="OWP84193.1"/>
    <property type="molecule type" value="Genomic_DNA"/>
</dbReference>
<gene>
    <name evidence="3" type="ORF">BWK59_06515</name>
    <name evidence="2" type="ORF">V3Q77_03375</name>
</gene>
<evidence type="ECO:0000313" key="2">
    <source>
        <dbReference type="EMBL" id="MFK7048918.1"/>
    </source>
</evidence>
<dbReference type="EMBL" id="JAZGZR010000006">
    <property type="protein sequence ID" value="MFK7048918.1"/>
    <property type="molecule type" value="Genomic_DNA"/>
</dbReference>
<dbReference type="InterPro" id="IPR018551">
    <property type="entry name" value="DUF2007"/>
</dbReference>
<dbReference type="AlphaFoldDB" id="A0A246GIX0"/>
<evidence type="ECO:0000313" key="4">
    <source>
        <dbReference type="Proteomes" id="UP000197768"/>
    </source>
</evidence>
<reference evidence="2 5" key="2">
    <citation type="submission" date="2024-02" db="EMBL/GenBank/DDBJ databases">
        <title>Comparative Genomic Analysis of Flavobacterium Species Causing Columnaris Disease of Freshwater Fish in Thailand: Insights into Virulence and Resistance Mechanisms.</title>
        <authorList>
            <person name="Nguyen D."/>
            <person name="Chokmangmeepisarn P."/>
            <person name="Khianchaikhan K."/>
            <person name="Morishita M."/>
            <person name="Bunnoy A."/>
            <person name="Rodkhum C."/>
        </authorList>
    </citation>
    <scope>NUCLEOTIDE SEQUENCE [LARGE SCALE GENOMIC DNA]</scope>
    <source>
        <strain evidence="2 5">KCRT2007</strain>
    </source>
</reference>
<dbReference type="RefSeq" id="WP_088392217.1">
    <property type="nucleotide sequence ID" value="NZ_CP067378.1"/>
</dbReference>
<comment type="caution">
    <text evidence="3">The sequence shown here is derived from an EMBL/GenBank/DDBJ whole genome shotgun (WGS) entry which is preliminary data.</text>
</comment>
<sequence>MSLIIVFSGNEISALAIKAELEINGIFVILKNEIQATAMAGFWSPYSGVDVLVNKKDVMQAKLLVEKIINF</sequence>
<evidence type="ECO:0000313" key="3">
    <source>
        <dbReference type="EMBL" id="OWP84193.1"/>
    </source>
</evidence>
<reference evidence="3 4" key="1">
    <citation type="journal article" date="2017" name="Infect. Genet. Evol.">
        <title>Comparative genome analysis of fish pathogen Flavobacterium columnare reveals extensive sequence diversity within the species.</title>
        <authorList>
            <person name="Kayansamruaj P."/>
            <person name="Dong H.T."/>
            <person name="Hirono I."/>
            <person name="Kondo H."/>
            <person name="Senapin S."/>
            <person name="Rodkhum C."/>
        </authorList>
    </citation>
    <scope>NUCLEOTIDE SEQUENCE [LARGE SCALE GENOMIC DNA]</scope>
    <source>
        <strain evidence="3 4">1215</strain>
    </source>
</reference>
<dbReference type="Pfam" id="PF09413">
    <property type="entry name" value="DUF2007"/>
    <property type="match status" value="1"/>
</dbReference>
<name>A0A246GIX0_9FLAO</name>
<dbReference type="Proteomes" id="UP000197768">
    <property type="component" value="Unassembled WGS sequence"/>
</dbReference>
<accession>A0A246GIX0</accession>
<organism evidence="3 4">
    <name type="scientific">Flavobacterium davisii</name>
    <dbReference type="NCBI Taxonomy" id="2906077"/>
    <lineage>
        <taxon>Bacteria</taxon>
        <taxon>Pseudomonadati</taxon>
        <taxon>Bacteroidota</taxon>
        <taxon>Flavobacteriia</taxon>
        <taxon>Flavobacteriales</taxon>
        <taxon>Flavobacteriaceae</taxon>
        <taxon>Flavobacterium</taxon>
    </lineage>
</organism>
<dbReference type="OrthoDB" id="1372890at2"/>
<dbReference type="Proteomes" id="UP001621813">
    <property type="component" value="Unassembled WGS sequence"/>
</dbReference>
<evidence type="ECO:0000259" key="1">
    <source>
        <dbReference type="Pfam" id="PF09413"/>
    </source>
</evidence>
<proteinExistence type="predicted"/>
<feature type="domain" description="DUF2007" evidence="1">
    <location>
        <begin position="5"/>
        <end position="67"/>
    </location>
</feature>
<protein>
    <submittedName>
        <fullName evidence="2">DUF2007 domain-containing protein</fullName>
    </submittedName>
</protein>
<keyword evidence="5" id="KW-1185">Reference proteome</keyword>